<protein>
    <submittedName>
        <fullName evidence="2">Uncharacterized protein</fullName>
    </submittedName>
</protein>
<dbReference type="EMBL" id="JAQQWP010000004">
    <property type="protein sequence ID" value="KAK8120398.1"/>
    <property type="molecule type" value="Genomic_DNA"/>
</dbReference>
<evidence type="ECO:0000256" key="1">
    <source>
        <dbReference type="SAM" id="MobiDB-lite"/>
    </source>
</evidence>
<gene>
    <name evidence="2" type="ORF">PG999_004518</name>
</gene>
<evidence type="ECO:0000313" key="2">
    <source>
        <dbReference type="EMBL" id="KAK8120398.1"/>
    </source>
</evidence>
<organism evidence="2 3">
    <name type="scientific">Apiospora kogelbergensis</name>
    <dbReference type="NCBI Taxonomy" id="1337665"/>
    <lineage>
        <taxon>Eukaryota</taxon>
        <taxon>Fungi</taxon>
        <taxon>Dikarya</taxon>
        <taxon>Ascomycota</taxon>
        <taxon>Pezizomycotina</taxon>
        <taxon>Sordariomycetes</taxon>
        <taxon>Xylariomycetidae</taxon>
        <taxon>Amphisphaeriales</taxon>
        <taxon>Apiosporaceae</taxon>
        <taxon>Apiospora</taxon>
    </lineage>
</organism>
<comment type="caution">
    <text evidence="2">The sequence shown here is derived from an EMBL/GenBank/DDBJ whole genome shotgun (WGS) entry which is preliminary data.</text>
</comment>
<name>A0AAW0QZK4_9PEZI</name>
<feature type="region of interest" description="Disordered" evidence="1">
    <location>
        <begin position="1"/>
        <end position="25"/>
    </location>
</feature>
<dbReference type="Proteomes" id="UP001392437">
    <property type="component" value="Unassembled WGS sequence"/>
</dbReference>
<accession>A0AAW0QZK4</accession>
<sequence>MYENARRRRQNEPPFSATSNPRYSVHDANAQRRLYGAGTGADASDRYRPAPLNTSPSTAQGMGGTAAYSDHYQEPAAVFSTAMPQSIMPYQSEYGQDTRQTQNLNVYNPSLMYNVPQTSAQNTVYDTSQQFPSWQPAALQMMPTDVAASYFPSQPTNAGAAPVIQAQATSSSTLGVYQQIPADQRVMLHQYPNSILSMSGMSQRATAPDQIMEEQDYSNSTGMGEAYEQYQTALREIFTNIRKGVLVSASESLLTVSDWLLSKVAELGLAADNPQLHHDRIKLWHDFNHAWLALLQKQKDMVASGIPSQRGQTLVSEENLKKMGKEIVRLCDVIERHGLVDYEYGVWEEPIIESIYYPYRRYPCSSPNDLVADLEIVLTECLGFYENADGAVGTSAASLANASTSSHHNSR</sequence>
<feature type="region of interest" description="Disordered" evidence="1">
    <location>
        <begin position="39"/>
        <end position="64"/>
    </location>
</feature>
<evidence type="ECO:0000313" key="3">
    <source>
        <dbReference type="Proteomes" id="UP001392437"/>
    </source>
</evidence>
<keyword evidence="3" id="KW-1185">Reference proteome</keyword>
<proteinExistence type="predicted"/>
<reference evidence="2 3" key="1">
    <citation type="submission" date="2023-01" db="EMBL/GenBank/DDBJ databases">
        <title>Analysis of 21 Apiospora genomes using comparative genomics revels a genus with tremendous synthesis potential of carbohydrate active enzymes and secondary metabolites.</title>
        <authorList>
            <person name="Sorensen T."/>
        </authorList>
    </citation>
    <scope>NUCLEOTIDE SEQUENCE [LARGE SCALE GENOMIC DNA]</scope>
    <source>
        <strain evidence="2 3">CBS 117206</strain>
    </source>
</reference>
<dbReference type="AlphaFoldDB" id="A0AAW0QZK4"/>